<evidence type="ECO:0000313" key="3">
    <source>
        <dbReference type="Proteomes" id="UP000363590"/>
    </source>
</evidence>
<proteinExistence type="predicted"/>
<keyword evidence="1" id="KW-0472">Membrane</keyword>
<sequence length="557" mass="63343">MIKHWLMWGLFAVLSVAALISSLGTAFQTLPLNPDMAEMALIYQGIVHHGWRFPFTWRFNQDNQFLSLLPFALIFYALVGVSGASIVIQGWLIFVVNAMLSGLVVKTVTRSWMWGYLAWLIALLAGPMAIGQPGILAYPVSHNAVWMFGLIGIIALLRYIIDKPRWAFPTMLVCVFTGTVSDPWFQAAYTLPIIFLLWKAPALFSRDKSDFRIAIKWIVAAYVVGRITYFIFADFNIFSQQSISFASPSIMLKHLILLTKGIGTYLCLYPLPTNFISLVVWFIFIFSVLVVFCFAIIYRKLLPASFIIVILFAFYSSALMSILFVVTNFATGGWAIEYLINIFYLFILSLLAIAYVFESMNFSARIFTRASVIAYLVLSMTLIVNGDFRFSPNWGETKKVVYFLVKNHLYFGYGSYFGAQSPLFALASDGAITGRHMGSNMGLPIIQMGNGDKGFWYSDPSKETTPQFIIFSKADSELISITKKYIGPPNRVIYFLNYTIFIYDRNLLPHLLANRWLSNNRWRQMNIERNVKGINKVCRSLNINPLPIEHAYIEFAH</sequence>
<keyword evidence="1" id="KW-0812">Transmembrane</keyword>
<protein>
    <recommendedName>
        <fullName evidence="4">Glycosyltransferase RgtA/B/C/D-like domain-containing protein</fullName>
    </recommendedName>
</protein>
<keyword evidence="1" id="KW-1133">Transmembrane helix</keyword>
<feature type="transmembrane region" description="Helical" evidence="1">
    <location>
        <begin position="217"/>
        <end position="238"/>
    </location>
</feature>
<evidence type="ECO:0008006" key="4">
    <source>
        <dbReference type="Google" id="ProtNLM"/>
    </source>
</evidence>
<reference evidence="2 3" key="1">
    <citation type="submission" date="2019-10" db="EMBL/GenBank/DDBJ databases">
        <authorList>
            <person name="Wang R."/>
        </authorList>
    </citation>
    <scope>NUCLEOTIDE SEQUENCE [LARGE SCALE GENOMIC DNA]</scope>
    <source>
        <strain evidence="2 3">ATCC 19377</strain>
    </source>
</reference>
<feature type="transmembrane region" description="Helical" evidence="1">
    <location>
        <begin position="278"/>
        <end position="298"/>
    </location>
</feature>
<gene>
    <name evidence="2" type="ORF">GCD22_02468</name>
</gene>
<dbReference type="KEGG" id="atx:GCD22_02468"/>
<evidence type="ECO:0000313" key="2">
    <source>
        <dbReference type="EMBL" id="QFX96658.1"/>
    </source>
</evidence>
<feature type="transmembrane region" description="Helical" evidence="1">
    <location>
        <begin position="338"/>
        <end position="357"/>
    </location>
</feature>
<feature type="transmembrane region" description="Helical" evidence="1">
    <location>
        <begin position="305"/>
        <end position="326"/>
    </location>
</feature>
<accession>A0A5P9XSD5</accession>
<dbReference type="AlphaFoldDB" id="A0A5P9XSD5"/>
<feature type="transmembrane region" description="Helical" evidence="1">
    <location>
        <begin position="112"/>
        <end position="131"/>
    </location>
</feature>
<organism evidence="2 3">
    <name type="scientific">Acidithiobacillus thiooxidans ATCC 19377</name>
    <dbReference type="NCBI Taxonomy" id="637390"/>
    <lineage>
        <taxon>Bacteria</taxon>
        <taxon>Pseudomonadati</taxon>
        <taxon>Pseudomonadota</taxon>
        <taxon>Acidithiobacillia</taxon>
        <taxon>Acidithiobacillales</taxon>
        <taxon>Acidithiobacillaceae</taxon>
        <taxon>Acidithiobacillus</taxon>
    </lineage>
</organism>
<feature type="transmembrane region" description="Helical" evidence="1">
    <location>
        <begin position="366"/>
        <end position="384"/>
    </location>
</feature>
<dbReference type="RefSeq" id="WP_153940788.1">
    <property type="nucleotide sequence ID" value="NZ_CP045571.1"/>
</dbReference>
<feature type="transmembrane region" description="Helical" evidence="1">
    <location>
        <begin position="143"/>
        <end position="161"/>
    </location>
</feature>
<feature type="transmembrane region" description="Helical" evidence="1">
    <location>
        <begin position="250"/>
        <end position="272"/>
    </location>
</feature>
<dbReference type="Proteomes" id="UP000363590">
    <property type="component" value="Chromosome"/>
</dbReference>
<feature type="transmembrane region" description="Helical" evidence="1">
    <location>
        <begin position="73"/>
        <end position="100"/>
    </location>
</feature>
<evidence type="ECO:0000256" key="1">
    <source>
        <dbReference type="SAM" id="Phobius"/>
    </source>
</evidence>
<dbReference type="EMBL" id="CP045571">
    <property type="protein sequence ID" value="QFX96658.1"/>
    <property type="molecule type" value="Genomic_DNA"/>
</dbReference>
<dbReference type="GeneID" id="60696732"/>
<name>A0A5P9XSD5_ACITH</name>